<dbReference type="InterPro" id="IPR011629">
    <property type="entry name" value="CobW-like_C"/>
</dbReference>
<name>A0A3E0I6C4_9PSEU</name>
<evidence type="ECO:0000256" key="1">
    <source>
        <dbReference type="ARBA" id="ARBA00022741"/>
    </source>
</evidence>
<keyword evidence="8" id="KW-1185">Reference proteome</keyword>
<dbReference type="SMART" id="SM00833">
    <property type="entry name" value="CobW_C"/>
    <property type="match status" value="1"/>
</dbReference>
<sequence>MTAVPVVVLAGFLGAGKTTLLNHLLRTSSGTRIGVVVNDFGAVNIDAMAVAGQVDSMVSLSNGCVCCVTDEGGLGDVLGTLTGSVDVIVIEASGIAEPQAVAQQVLASTNTSVEYGGLVEVVDAVEFAATRLRHPELDKHLRVADLIVLNKVDRVDAAELAEVFAVVTELAEGAAIVTTEHGRLDPGLLFDRRERPRPAQLSFDDLEDHEQHVHALYQSVVFETDEPMHPERLMAFLDSRPDGVFRIKGFVHFGQPERYELQVVGGFLRFRRARWGRNEPRRTSLVLIGVDMSGLEERLVDCVGEGSEAAMFAVHRHTES</sequence>
<comment type="caution">
    <text evidence="7">The sequence shown here is derived from an EMBL/GenBank/DDBJ whole genome shotgun (WGS) entry which is preliminary data.</text>
</comment>
<dbReference type="Pfam" id="PF02492">
    <property type="entry name" value="cobW"/>
    <property type="match status" value="1"/>
</dbReference>
<keyword evidence="1" id="KW-0547">Nucleotide-binding</keyword>
<dbReference type="Gene3D" id="3.30.1220.10">
    <property type="entry name" value="CobW-like, C-terminal domain"/>
    <property type="match status" value="1"/>
</dbReference>
<dbReference type="InterPro" id="IPR036627">
    <property type="entry name" value="CobW-likC_sf"/>
</dbReference>
<dbReference type="Proteomes" id="UP000256269">
    <property type="component" value="Unassembled WGS sequence"/>
</dbReference>
<dbReference type="GO" id="GO:0005737">
    <property type="term" value="C:cytoplasm"/>
    <property type="evidence" value="ECO:0007669"/>
    <property type="project" value="TreeGrafter"/>
</dbReference>
<feature type="domain" description="CobW C-terminal" evidence="6">
    <location>
        <begin position="217"/>
        <end position="303"/>
    </location>
</feature>
<dbReference type="RefSeq" id="WP_116173384.1">
    <property type="nucleotide sequence ID" value="NZ_CP144375.1"/>
</dbReference>
<dbReference type="InterPro" id="IPR027417">
    <property type="entry name" value="P-loop_NTPase"/>
</dbReference>
<evidence type="ECO:0000259" key="6">
    <source>
        <dbReference type="SMART" id="SM00833"/>
    </source>
</evidence>
<keyword evidence="2" id="KW-0378">Hydrolase</keyword>
<gene>
    <name evidence="7" type="ORF">BCF44_102536</name>
</gene>
<protein>
    <submittedName>
        <fullName evidence="7">G3E family GTPase</fullName>
    </submittedName>
</protein>
<dbReference type="PANTHER" id="PTHR13748">
    <property type="entry name" value="COBW-RELATED"/>
    <property type="match status" value="1"/>
</dbReference>
<dbReference type="SUPFAM" id="SSF90002">
    <property type="entry name" value="Hypothetical protein YjiA, C-terminal domain"/>
    <property type="match status" value="1"/>
</dbReference>
<dbReference type="InterPro" id="IPR051316">
    <property type="entry name" value="Zinc-reg_GTPase_activator"/>
</dbReference>
<dbReference type="GO" id="GO:0000166">
    <property type="term" value="F:nucleotide binding"/>
    <property type="evidence" value="ECO:0007669"/>
    <property type="project" value="UniProtKB-KW"/>
</dbReference>
<dbReference type="InterPro" id="IPR003495">
    <property type="entry name" value="CobW/HypB/UreG_nucleotide-bd"/>
</dbReference>
<evidence type="ECO:0000313" key="7">
    <source>
        <dbReference type="EMBL" id="REH54304.1"/>
    </source>
</evidence>
<dbReference type="SUPFAM" id="SSF52540">
    <property type="entry name" value="P-loop containing nucleoside triphosphate hydrolases"/>
    <property type="match status" value="1"/>
</dbReference>
<dbReference type="Gene3D" id="3.40.50.300">
    <property type="entry name" value="P-loop containing nucleotide triphosphate hydrolases"/>
    <property type="match status" value="1"/>
</dbReference>
<evidence type="ECO:0000256" key="4">
    <source>
        <dbReference type="ARBA" id="ARBA00034320"/>
    </source>
</evidence>
<dbReference type="AlphaFoldDB" id="A0A3E0I6C4"/>
<comment type="catalytic activity">
    <reaction evidence="5">
        <text>GTP + H2O = GDP + phosphate + H(+)</text>
        <dbReference type="Rhea" id="RHEA:19669"/>
        <dbReference type="ChEBI" id="CHEBI:15377"/>
        <dbReference type="ChEBI" id="CHEBI:15378"/>
        <dbReference type="ChEBI" id="CHEBI:37565"/>
        <dbReference type="ChEBI" id="CHEBI:43474"/>
        <dbReference type="ChEBI" id="CHEBI:58189"/>
    </reaction>
    <physiologicalReaction direction="left-to-right" evidence="5">
        <dbReference type="Rhea" id="RHEA:19670"/>
    </physiologicalReaction>
</comment>
<organism evidence="7 8">
    <name type="scientific">Kutzneria buriramensis</name>
    <dbReference type="NCBI Taxonomy" id="1045776"/>
    <lineage>
        <taxon>Bacteria</taxon>
        <taxon>Bacillati</taxon>
        <taxon>Actinomycetota</taxon>
        <taxon>Actinomycetes</taxon>
        <taxon>Pseudonocardiales</taxon>
        <taxon>Pseudonocardiaceae</taxon>
        <taxon>Kutzneria</taxon>
    </lineage>
</organism>
<dbReference type="CDD" id="cd03112">
    <property type="entry name" value="CobW-like"/>
    <property type="match status" value="1"/>
</dbReference>
<dbReference type="GO" id="GO:0016787">
    <property type="term" value="F:hydrolase activity"/>
    <property type="evidence" value="ECO:0007669"/>
    <property type="project" value="UniProtKB-KW"/>
</dbReference>
<evidence type="ECO:0000256" key="5">
    <source>
        <dbReference type="ARBA" id="ARBA00049117"/>
    </source>
</evidence>
<keyword evidence="3" id="KW-0143">Chaperone</keyword>
<comment type="similarity">
    <text evidence="4">Belongs to the SIMIBI class G3E GTPase family. ZNG1 subfamily.</text>
</comment>
<dbReference type="OrthoDB" id="9808822at2"/>
<dbReference type="Pfam" id="PF07683">
    <property type="entry name" value="CobW_C"/>
    <property type="match status" value="1"/>
</dbReference>
<reference evidence="7 8" key="1">
    <citation type="submission" date="2018-08" db="EMBL/GenBank/DDBJ databases">
        <title>Genomic Encyclopedia of Archaeal and Bacterial Type Strains, Phase II (KMG-II): from individual species to whole genera.</title>
        <authorList>
            <person name="Goeker M."/>
        </authorList>
    </citation>
    <scope>NUCLEOTIDE SEQUENCE [LARGE SCALE GENOMIC DNA]</scope>
    <source>
        <strain evidence="7 8">DSM 45791</strain>
    </source>
</reference>
<evidence type="ECO:0000313" key="8">
    <source>
        <dbReference type="Proteomes" id="UP000256269"/>
    </source>
</evidence>
<proteinExistence type="inferred from homology"/>
<dbReference type="EMBL" id="QUNO01000002">
    <property type="protein sequence ID" value="REH54304.1"/>
    <property type="molecule type" value="Genomic_DNA"/>
</dbReference>
<dbReference type="PANTHER" id="PTHR13748:SF62">
    <property type="entry name" value="COBW DOMAIN-CONTAINING PROTEIN"/>
    <property type="match status" value="1"/>
</dbReference>
<evidence type="ECO:0000256" key="3">
    <source>
        <dbReference type="ARBA" id="ARBA00023186"/>
    </source>
</evidence>
<accession>A0A3E0I6C4</accession>
<evidence type="ECO:0000256" key="2">
    <source>
        <dbReference type="ARBA" id="ARBA00022801"/>
    </source>
</evidence>